<keyword evidence="2" id="KW-0472">Membrane</keyword>
<feature type="transmembrane region" description="Helical" evidence="2">
    <location>
        <begin position="150"/>
        <end position="174"/>
    </location>
</feature>
<feature type="transmembrane region" description="Helical" evidence="2">
    <location>
        <begin position="63"/>
        <end position="83"/>
    </location>
</feature>
<evidence type="ECO:0000256" key="1">
    <source>
        <dbReference type="ARBA" id="ARBA00004651"/>
    </source>
</evidence>
<dbReference type="Proteomes" id="UP001597541">
    <property type="component" value="Unassembled WGS sequence"/>
</dbReference>
<dbReference type="EMBL" id="JBHUME010000008">
    <property type="protein sequence ID" value="MFD2613647.1"/>
    <property type="molecule type" value="Genomic_DNA"/>
</dbReference>
<sequence length="409" mass="45305">MIKWISRWRDSRAAAVAPENRLSPDAVTVLALHGFYSFGTAMAGVFLNLYLWRLTNDLFLNGMYNIIVFFVTPVFFVICGYWAKTRDRLLVYRIGVVLTALFYLAVIAAGSNVAEFAYVFAVLNGIANGFYWLGYLTLQFDISTNQNRMRFLGFNLIMVNGAGLAGPALAGFIIANGEGLQGYTIVFSLAFVMFLAASIGSLKLRSHPSHHKAYYLKYTLLMARKSRIWSRVLLVWFIFGLLNGAMLFIPNILLLQVFGKEDSVGYIGMLFTGITIITSYLFSRRANPANIKLYCAVTAIFYALSVSLLFLQLSVWTVIGFLALYGVCFPIQFNALSAYNFRVMSSMPLKGGFRVEAIAVREITLSAGRILSIFGIILLSDNLSSAAIPGILLAAALAQLFIIGLVRKL</sequence>
<keyword evidence="4" id="KW-1185">Reference proteome</keyword>
<dbReference type="Gene3D" id="1.20.1250.20">
    <property type="entry name" value="MFS general substrate transporter like domains"/>
    <property type="match status" value="1"/>
</dbReference>
<reference evidence="4" key="1">
    <citation type="journal article" date="2019" name="Int. J. Syst. Evol. Microbiol.">
        <title>The Global Catalogue of Microorganisms (GCM) 10K type strain sequencing project: providing services to taxonomists for standard genome sequencing and annotation.</title>
        <authorList>
            <consortium name="The Broad Institute Genomics Platform"/>
            <consortium name="The Broad Institute Genome Sequencing Center for Infectious Disease"/>
            <person name="Wu L."/>
            <person name="Ma J."/>
        </authorList>
    </citation>
    <scope>NUCLEOTIDE SEQUENCE [LARGE SCALE GENOMIC DNA]</scope>
    <source>
        <strain evidence="4">KCTC 3950</strain>
    </source>
</reference>
<feature type="transmembrane region" description="Helical" evidence="2">
    <location>
        <begin position="294"/>
        <end position="313"/>
    </location>
</feature>
<dbReference type="SUPFAM" id="SSF103473">
    <property type="entry name" value="MFS general substrate transporter"/>
    <property type="match status" value="1"/>
</dbReference>
<feature type="transmembrane region" description="Helical" evidence="2">
    <location>
        <begin position="319"/>
        <end position="341"/>
    </location>
</feature>
<keyword evidence="2" id="KW-1133">Transmembrane helix</keyword>
<dbReference type="RefSeq" id="WP_377603675.1">
    <property type="nucleotide sequence ID" value="NZ_JBHUME010000008.1"/>
</dbReference>
<feature type="transmembrane region" description="Helical" evidence="2">
    <location>
        <begin position="386"/>
        <end position="406"/>
    </location>
</feature>
<feature type="transmembrane region" description="Helical" evidence="2">
    <location>
        <begin position="180"/>
        <end position="202"/>
    </location>
</feature>
<feature type="transmembrane region" description="Helical" evidence="2">
    <location>
        <begin position="116"/>
        <end position="138"/>
    </location>
</feature>
<dbReference type="PANTHER" id="PTHR23526">
    <property type="entry name" value="INTEGRAL MEMBRANE TRANSPORT PROTEIN-RELATED"/>
    <property type="match status" value="1"/>
</dbReference>
<gene>
    <name evidence="3" type="ORF">ACFSUF_14545</name>
</gene>
<feature type="transmembrane region" description="Helical" evidence="2">
    <location>
        <begin position="29"/>
        <end position="51"/>
    </location>
</feature>
<comment type="subcellular location">
    <subcellularLocation>
        <location evidence="1">Cell membrane</location>
        <topology evidence="1">Multi-pass membrane protein</topology>
    </subcellularLocation>
</comment>
<evidence type="ECO:0000313" key="4">
    <source>
        <dbReference type="Proteomes" id="UP001597541"/>
    </source>
</evidence>
<evidence type="ECO:0000256" key="2">
    <source>
        <dbReference type="SAM" id="Phobius"/>
    </source>
</evidence>
<dbReference type="InterPro" id="IPR036259">
    <property type="entry name" value="MFS_trans_sf"/>
</dbReference>
<dbReference type="InterPro" id="IPR052528">
    <property type="entry name" value="Sugar_transport-like"/>
</dbReference>
<feature type="transmembrane region" description="Helical" evidence="2">
    <location>
        <begin position="362"/>
        <end position="380"/>
    </location>
</feature>
<feature type="transmembrane region" description="Helical" evidence="2">
    <location>
        <begin position="90"/>
        <end position="110"/>
    </location>
</feature>
<keyword evidence="2" id="KW-0812">Transmembrane</keyword>
<organism evidence="3 4">
    <name type="scientific">Paenibacillus gansuensis</name>
    <dbReference type="NCBI Taxonomy" id="306542"/>
    <lineage>
        <taxon>Bacteria</taxon>
        <taxon>Bacillati</taxon>
        <taxon>Bacillota</taxon>
        <taxon>Bacilli</taxon>
        <taxon>Bacillales</taxon>
        <taxon>Paenibacillaceae</taxon>
        <taxon>Paenibacillus</taxon>
    </lineage>
</organism>
<feature type="transmembrane region" description="Helical" evidence="2">
    <location>
        <begin position="264"/>
        <end position="282"/>
    </location>
</feature>
<dbReference type="PANTHER" id="PTHR23526:SF2">
    <property type="entry name" value="MAJOR FACILITATOR SUPERFAMILY (MFS) PROFILE DOMAIN-CONTAINING PROTEIN"/>
    <property type="match status" value="1"/>
</dbReference>
<protein>
    <submittedName>
        <fullName evidence="3">MFS transporter</fullName>
    </submittedName>
</protein>
<name>A0ABW5PHZ9_9BACL</name>
<proteinExistence type="predicted"/>
<dbReference type="InterPro" id="IPR011701">
    <property type="entry name" value="MFS"/>
</dbReference>
<dbReference type="Pfam" id="PF07690">
    <property type="entry name" value="MFS_1"/>
    <property type="match status" value="1"/>
</dbReference>
<comment type="caution">
    <text evidence="3">The sequence shown here is derived from an EMBL/GenBank/DDBJ whole genome shotgun (WGS) entry which is preliminary data.</text>
</comment>
<evidence type="ECO:0000313" key="3">
    <source>
        <dbReference type="EMBL" id="MFD2613647.1"/>
    </source>
</evidence>
<accession>A0ABW5PHZ9</accession>
<feature type="transmembrane region" description="Helical" evidence="2">
    <location>
        <begin position="232"/>
        <end position="258"/>
    </location>
</feature>